<evidence type="ECO:0000256" key="2">
    <source>
        <dbReference type="ARBA" id="ARBA00022679"/>
    </source>
</evidence>
<name>A0A0F9P5J7_9ZZZZ</name>
<evidence type="ECO:0000259" key="3">
    <source>
        <dbReference type="Pfam" id="PF01555"/>
    </source>
</evidence>
<dbReference type="SUPFAM" id="SSF53335">
    <property type="entry name" value="S-adenosyl-L-methionine-dependent methyltransferases"/>
    <property type="match status" value="1"/>
</dbReference>
<protein>
    <recommendedName>
        <fullName evidence="3">DNA methylase N-4/N-6 domain-containing protein</fullName>
    </recommendedName>
</protein>
<evidence type="ECO:0000313" key="4">
    <source>
        <dbReference type="EMBL" id="KKM88727.1"/>
    </source>
</evidence>
<dbReference type="GO" id="GO:0003677">
    <property type="term" value="F:DNA binding"/>
    <property type="evidence" value="ECO:0007669"/>
    <property type="project" value="InterPro"/>
</dbReference>
<keyword evidence="1" id="KW-0489">Methyltransferase</keyword>
<dbReference type="InterPro" id="IPR029063">
    <property type="entry name" value="SAM-dependent_MTases_sf"/>
</dbReference>
<dbReference type="PRINTS" id="PR00508">
    <property type="entry name" value="S21N4MTFRASE"/>
</dbReference>
<dbReference type="GO" id="GO:0032259">
    <property type="term" value="P:methylation"/>
    <property type="evidence" value="ECO:0007669"/>
    <property type="project" value="UniProtKB-KW"/>
</dbReference>
<dbReference type="Gene3D" id="3.40.50.150">
    <property type="entry name" value="Vaccinia Virus protein VP39"/>
    <property type="match status" value="1"/>
</dbReference>
<dbReference type="PANTHER" id="PTHR13370">
    <property type="entry name" value="RNA METHYLASE-RELATED"/>
    <property type="match status" value="1"/>
</dbReference>
<comment type="caution">
    <text evidence="4">The sequence shown here is derived from an EMBL/GenBank/DDBJ whole genome shotgun (WGS) entry which is preliminary data.</text>
</comment>
<sequence length="114" mass="12570">MGSKLAHQHPAPFPEKLAEFFIRSFCIPGGTIIDPFLGSGTTGVVATQLGRRFIGIELNENYVQLARRRINKALQPLTFRDMDDPDADIEATLFTGEWLTKPTPTPQGDPGESE</sequence>
<keyword evidence="2" id="KW-0808">Transferase</keyword>
<feature type="domain" description="DNA methylase N-4/N-6" evidence="3">
    <location>
        <begin position="7"/>
        <end position="67"/>
    </location>
</feature>
<dbReference type="GO" id="GO:0008170">
    <property type="term" value="F:N-methyltransferase activity"/>
    <property type="evidence" value="ECO:0007669"/>
    <property type="project" value="InterPro"/>
</dbReference>
<dbReference type="Pfam" id="PF01555">
    <property type="entry name" value="N6_N4_Mtase"/>
    <property type="match status" value="1"/>
</dbReference>
<proteinExistence type="predicted"/>
<dbReference type="GO" id="GO:0009007">
    <property type="term" value="F:site-specific DNA-methyltransferase (adenine-specific) activity"/>
    <property type="evidence" value="ECO:0007669"/>
    <property type="project" value="TreeGrafter"/>
</dbReference>
<accession>A0A0F9P5J7</accession>
<dbReference type="PANTHER" id="PTHR13370:SF3">
    <property type="entry name" value="TRNA (GUANINE(10)-N2)-METHYLTRANSFERASE HOMOLOG"/>
    <property type="match status" value="1"/>
</dbReference>
<reference evidence="4" key="1">
    <citation type="journal article" date="2015" name="Nature">
        <title>Complex archaea that bridge the gap between prokaryotes and eukaryotes.</title>
        <authorList>
            <person name="Spang A."/>
            <person name="Saw J.H."/>
            <person name="Jorgensen S.L."/>
            <person name="Zaremba-Niedzwiedzka K."/>
            <person name="Martijn J."/>
            <person name="Lind A.E."/>
            <person name="van Eijk R."/>
            <person name="Schleper C."/>
            <person name="Guy L."/>
            <person name="Ettema T.J."/>
        </authorList>
    </citation>
    <scope>NUCLEOTIDE SEQUENCE</scope>
</reference>
<gene>
    <name evidence="4" type="ORF">LCGC14_1255830</name>
</gene>
<organism evidence="4">
    <name type="scientific">marine sediment metagenome</name>
    <dbReference type="NCBI Taxonomy" id="412755"/>
    <lineage>
        <taxon>unclassified sequences</taxon>
        <taxon>metagenomes</taxon>
        <taxon>ecological metagenomes</taxon>
    </lineage>
</organism>
<evidence type="ECO:0000256" key="1">
    <source>
        <dbReference type="ARBA" id="ARBA00022603"/>
    </source>
</evidence>
<dbReference type="EMBL" id="LAZR01006921">
    <property type="protein sequence ID" value="KKM88727.1"/>
    <property type="molecule type" value="Genomic_DNA"/>
</dbReference>
<dbReference type="AlphaFoldDB" id="A0A0F9P5J7"/>
<dbReference type="GO" id="GO:0005737">
    <property type="term" value="C:cytoplasm"/>
    <property type="evidence" value="ECO:0007669"/>
    <property type="project" value="TreeGrafter"/>
</dbReference>
<dbReference type="InterPro" id="IPR002941">
    <property type="entry name" value="DNA_methylase_N4/N6"/>
</dbReference>
<dbReference type="InterPro" id="IPR001091">
    <property type="entry name" value="RM_Methyltransferase"/>
</dbReference>